<dbReference type="GO" id="GO:0006895">
    <property type="term" value="P:Golgi to endosome transport"/>
    <property type="evidence" value="ECO:0007669"/>
    <property type="project" value="InterPro"/>
</dbReference>
<dbReference type="InterPro" id="IPR040314">
    <property type="entry name" value="DOP1"/>
</dbReference>
<evidence type="ECO:0000256" key="3">
    <source>
        <dbReference type="ARBA" id="ARBA00022927"/>
    </source>
</evidence>
<evidence type="ECO:0000256" key="2">
    <source>
        <dbReference type="ARBA" id="ARBA00022448"/>
    </source>
</evidence>
<feature type="compositionally biased region" description="Polar residues" evidence="7">
    <location>
        <begin position="27"/>
        <end position="36"/>
    </location>
</feature>
<dbReference type="Pfam" id="PF24598">
    <property type="entry name" value="DOP1_C"/>
    <property type="match status" value="1"/>
</dbReference>
<keyword evidence="5" id="KW-0472">Membrane</keyword>
<name>A0A8K0JLR9_9TREE</name>
<dbReference type="Proteomes" id="UP000812966">
    <property type="component" value="Unassembled WGS sequence"/>
</dbReference>
<reference evidence="11" key="1">
    <citation type="submission" date="2020-04" db="EMBL/GenBank/DDBJ databases">
        <title>Analysis of mating type loci in Filobasidium floriforme.</title>
        <authorList>
            <person name="Nowrousian M."/>
        </authorList>
    </citation>
    <scope>NUCLEOTIDE SEQUENCE</scope>
    <source>
        <strain evidence="11">CBS 6242</strain>
    </source>
</reference>
<dbReference type="GO" id="GO:0005829">
    <property type="term" value="C:cytosol"/>
    <property type="evidence" value="ECO:0007669"/>
    <property type="project" value="GOC"/>
</dbReference>
<dbReference type="InterPro" id="IPR007249">
    <property type="entry name" value="DOP1_N"/>
</dbReference>
<evidence type="ECO:0000256" key="5">
    <source>
        <dbReference type="ARBA" id="ARBA00023136"/>
    </source>
</evidence>
<evidence type="ECO:0000313" key="11">
    <source>
        <dbReference type="EMBL" id="KAG7553640.1"/>
    </source>
</evidence>
<comment type="caution">
    <text evidence="11">The sequence shown here is derived from an EMBL/GenBank/DDBJ whole genome shotgun (WGS) entry which is preliminary data.</text>
</comment>
<organism evidence="11 12">
    <name type="scientific">Filobasidium floriforme</name>
    <dbReference type="NCBI Taxonomy" id="5210"/>
    <lineage>
        <taxon>Eukaryota</taxon>
        <taxon>Fungi</taxon>
        <taxon>Dikarya</taxon>
        <taxon>Basidiomycota</taxon>
        <taxon>Agaricomycotina</taxon>
        <taxon>Tremellomycetes</taxon>
        <taxon>Filobasidiales</taxon>
        <taxon>Filobasidiaceae</taxon>
        <taxon>Filobasidium</taxon>
    </lineage>
</organism>
<dbReference type="Pfam" id="PF04118">
    <property type="entry name" value="Dopey_N"/>
    <property type="match status" value="1"/>
</dbReference>
<keyword evidence="3" id="KW-0653">Protein transport</keyword>
<feature type="compositionally biased region" description="Basic and acidic residues" evidence="7">
    <location>
        <begin position="16"/>
        <end position="26"/>
    </location>
</feature>
<sequence length="1785" mass="197138">MTSDADRPSSVPPLGDHLDSRIERPHSSQGRLSQLITGRASRSRASSISSEAVKAEVTGTTTLSEGDGHVSRRIKGGRAASLALLQSDPRYKRYAQTIERALATFDSVAEWADFISFLSRLHKALLSTTPQYTEIPYKIQIAKRLAQGLNPALPSGVHQRTLEVYREIFKILEEDGFRRDLATWSSGFFPFFQYASTAVRPTVLDIYETFYVPLGRSLRSASKALALALLPGLEEETGDHFERVLKLVDKVSESVDDAHFLQCVFVVMITNPGSRTSAVNYLARRLPSRLKQHLKSLGTGLLNPDLVTTASLQPLLSEVIGPDGGLLIRALAAGLEDDSLLVRRGTLDLLNSCLPLPSLLSFADFSPTDKKILIKSACGIVLRRDLSLNKRLYGWFLGNEEESEKQMDRFRSVGLDLVRDALLEDMKDITSNTLDSARPFRIFVSLLDRWEVGYPLSMALVYDALNVAMQVDQNGGVEEVVKENARMAARAVYEGVEPYVFWSIIYGKLQVTEEYREADVTSALNITIWVLNTFRIQDEEITRVHLPLILHYLMTDHDRLVRAEPDLLTAASRAIIETLPWGSMTASKANDQDDMAITMAATDYYTVDSRFRPPDVQRAAGPSAQTLIQGVFTKCTETQPTPVGLAKQCGLLVDVITAGGNVTDGLSVRWEPDEFLQRMVNGIAQTHDFEEIAAFAQLVLHIGAASWLKPAIRLGDAGITSDVVQSLFRFMQPQHLYQNKEASALLWKVADASSPAVLRQTVMRSLVNDASRGDSVQAFSRLWTLTEDPLKQEEAFHLPLFYILDGLHSEDIVLKRLAQGWMRCELGLYIRMLDVITIRLGMLLPVTKRTSIDIADCEFNVDYLGKRGDLKQIAYVLEKMSDVLDHGGQLLANHLASSAVPARARNKYVMSELQQEPTYRDFACQVALRMLFLWETAAGFPTSAAERPLHLAAIALVSTLISHGDWTTSELASLENAILPRLLSCVHGRDLDLQTSILAVLKNLIMKQNTDRGHMTSPLIGSTRSHNRTRSNIPAQIELTQTQPDNAYLLQTILAGIGLTSNRPILADWLDFILSISAGLSSNVIPILYPISDALCLQIEERLCSAKASLENGISNGSGAESEIPLLLQAAELIVRGILPTSGSGDTPAPANGFPEPAGLFGYVSTVLTGDGSTARTTREAASMGSNQTMRGVVSAAINTFATFYDARDLRQAAGQDLVAAAKACLLRLYSRRPNETIEAMIEASVNDDHLKIEPKALLVILDSLTSSSHKLVSLLCDMLSPLFSDAERTKTASGISRPPKILTVLDAYFAGVEAPVAIDVLPAVMSLVRIANASTASLAKKQFSLPLLESYFALMRKIAQTSAFNDRRLKKDALDSLIRLAETAVNVNAVEPRDVLPRSPGLRQKGQASIEPHVQASDALLRFLRKDFVPHLREVLDEDERVMQITAVIGHTVISPVAKQRARIGLSTDVEFLSMLEAIAHIPQASKSWKPYVQDVFNDAGIFDLKEGGARILWRKLFALWLSGEKERLLDLFERALVVTSAANLFINREQETQQRAATIRRISLCLFVCEKNHYVIQLPNIQARLVDLSRGFASSPVIISEMYLCLRVTMCRFGSQHLTGILPIVLSELIRSFEEMLEELPADHAIDLKRSLATCKLLDLMLALSMEEFQMHQWLFVKDTTDALYPDPGASREETLTEMLSEAIATKHDTHMTTPATAPVPISPSGISGRRPALAETHSIGSMASLQPFLIGASSRAYEGMYQSKPVDWQFIEDALEAELFSW</sequence>
<feature type="domain" description="DOP1 N-terminal" evidence="8">
    <location>
        <begin position="88"/>
        <end position="400"/>
    </location>
</feature>
<feature type="compositionally biased region" description="Low complexity" evidence="7">
    <location>
        <begin position="39"/>
        <end position="52"/>
    </location>
</feature>
<dbReference type="Pfam" id="PF24597">
    <property type="entry name" value="TPR_DOP1_M"/>
    <property type="match status" value="1"/>
</dbReference>
<comment type="subcellular location">
    <subcellularLocation>
        <location evidence="1">Golgi apparatus membrane</location>
        <topology evidence="1">Peripheral membrane protein</topology>
    </subcellularLocation>
</comment>
<dbReference type="InterPro" id="IPR056458">
    <property type="entry name" value="TPR_DOP1_M"/>
</dbReference>
<dbReference type="PANTHER" id="PTHR14042:SF24">
    <property type="entry name" value="PROTEIN DOPEY-1 HOMOLOG"/>
    <property type="match status" value="1"/>
</dbReference>
<evidence type="ECO:0008006" key="13">
    <source>
        <dbReference type="Google" id="ProtNLM"/>
    </source>
</evidence>
<evidence type="ECO:0000259" key="10">
    <source>
        <dbReference type="Pfam" id="PF24598"/>
    </source>
</evidence>
<evidence type="ECO:0000256" key="4">
    <source>
        <dbReference type="ARBA" id="ARBA00023034"/>
    </source>
</evidence>
<evidence type="ECO:0000313" key="12">
    <source>
        <dbReference type="Proteomes" id="UP000812966"/>
    </source>
</evidence>
<evidence type="ECO:0000259" key="8">
    <source>
        <dbReference type="Pfam" id="PF04118"/>
    </source>
</evidence>
<dbReference type="GO" id="GO:0005768">
    <property type="term" value="C:endosome"/>
    <property type="evidence" value="ECO:0007669"/>
    <property type="project" value="TreeGrafter"/>
</dbReference>
<dbReference type="PANTHER" id="PTHR14042">
    <property type="entry name" value="DOPEY-RELATED"/>
    <property type="match status" value="1"/>
</dbReference>
<keyword evidence="12" id="KW-1185">Reference proteome</keyword>
<protein>
    <recommendedName>
        <fullName evidence="13">Dopey N-terminal domain-containing protein</fullName>
    </recommendedName>
</protein>
<keyword evidence="2" id="KW-0813">Transport</keyword>
<feature type="region of interest" description="Disordered" evidence="7">
    <location>
        <begin position="1"/>
        <end position="53"/>
    </location>
</feature>
<feature type="domain" description="DOP1-like middle TPR" evidence="9">
    <location>
        <begin position="410"/>
        <end position="558"/>
    </location>
</feature>
<comment type="similarity">
    <text evidence="6">Belongs to the DOP1 family.</text>
</comment>
<feature type="domain" description="DOP1-like C-terminal" evidence="10">
    <location>
        <begin position="1308"/>
        <end position="1765"/>
    </location>
</feature>
<dbReference type="GO" id="GO:0000139">
    <property type="term" value="C:Golgi membrane"/>
    <property type="evidence" value="ECO:0007669"/>
    <property type="project" value="UniProtKB-SubCell"/>
</dbReference>
<evidence type="ECO:0000259" key="9">
    <source>
        <dbReference type="Pfam" id="PF24597"/>
    </source>
</evidence>
<dbReference type="GO" id="GO:0005802">
    <property type="term" value="C:trans-Golgi network"/>
    <property type="evidence" value="ECO:0007669"/>
    <property type="project" value="TreeGrafter"/>
</dbReference>
<keyword evidence="4" id="KW-0333">Golgi apparatus</keyword>
<dbReference type="EMBL" id="JABELV010000050">
    <property type="protein sequence ID" value="KAG7553640.1"/>
    <property type="molecule type" value="Genomic_DNA"/>
</dbReference>
<dbReference type="SUPFAM" id="SSF48371">
    <property type="entry name" value="ARM repeat"/>
    <property type="match status" value="1"/>
</dbReference>
<evidence type="ECO:0000256" key="6">
    <source>
        <dbReference type="ARBA" id="ARBA00046326"/>
    </source>
</evidence>
<dbReference type="GO" id="GO:0015031">
    <property type="term" value="P:protein transport"/>
    <property type="evidence" value="ECO:0007669"/>
    <property type="project" value="UniProtKB-KW"/>
</dbReference>
<evidence type="ECO:0000256" key="7">
    <source>
        <dbReference type="SAM" id="MobiDB-lite"/>
    </source>
</evidence>
<evidence type="ECO:0000256" key="1">
    <source>
        <dbReference type="ARBA" id="ARBA00004395"/>
    </source>
</evidence>
<dbReference type="InterPro" id="IPR016024">
    <property type="entry name" value="ARM-type_fold"/>
</dbReference>
<dbReference type="InterPro" id="IPR056457">
    <property type="entry name" value="DOP1_C"/>
</dbReference>
<gene>
    <name evidence="11" type="ORF">FFLO_02925</name>
</gene>
<accession>A0A8K0JLR9</accession>
<proteinExistence type="inferred from homology"/>